<evidence type="ECO:0000256" key="2">
    <source>
        <dbReference type="ARBA" id="ARBA00023015"/>
    </source>
</evidence>
<dbReference type="Proteomes" id="UP000598775">
    <property type="component" value="Unassembled WGS sequence"/>
</dbReference>
<dbReference type="PANTHER" id="PTHR30346:SF0">
    <property type="entry name" value="HCA OPERON TRANSCRIPTIONAL ACTIVATOR HCAR"/>
    <property type="match status" value="1"/>
</dbReference>
<proteinExistence type="inferred from homology"/>
<feature type="domain" description="LysR substrate-binding" evidence="6">
    <location>
        <begin position="81"/>
        <end position="261"/>
    </location>
</feature>
<dbReference type="CDD" id="cd08414">
    <property type="entry name" value="PBP2_LTTR_aromatics_like"/>
    <property type="match status" value="1"/>
</dbReference>
<dbReference type="SUPFAM" id="SSF53850">
    <property type="entry name" value="Periplasmic binding protein-like II"/>
    <property type="match status" value="1"/>
</dbReference>
<evidence type="ECO:0000256" key="5">
    <source>
        <dbReference type="SAM" id="MobiDB-lite"/>
    </source>
</evidence>
<keyword evidence="8" id="KW-1185">Reference proteome</keyword>
<dbReference type="GO" id="GO:0032993">
    <property type="term" value="C:protein-DNA complex"/>
    <property type="evidence" value="ECO:0007669"/>
    <property type="project" value="TreeGrafter"/>
</dbReference>
<dbReference type="GO" id="GO:0003677">
    <property type="term" value="F:DNA binding"/>
    <property type="evidence" value="ECO:0007669"/>
    <property type="project" value="UniProtKB-KW"/>
</dbReference>
<keyword evidence="4" id="KW-0804">Transcription</keyword>
<name>A0A917B694_9MICO</name>
<feature type="compositionally biased region" description="Low complexity" evidence="5">
    <location>
        <begin position="37"/>
        <end position="53"/>
    </location>
</feature>
<feature type="compositionally biased region" description="Low complexity" evidence="5">
    <location>
        <begin position="318"/>
        <end position="331"/>
    </location>
</feature>
<comment type="similarity">
    <text evidence="1">Belongs to the LysR transcriptional regulatory family.</text>
</comment>
<sequence>MSDPEHPAEPSILRTTAPSVAVDRVAPEPSAAVDRVPAASEAPAAAAETAQEEAAQEKADKSEPPAAEFALSVAFTVGVTVTKWSRVWAERHPELPLKVFRSEPGEQTTVLQTGAADVSFVRHPFDRGGLSAIALYSEVPVVGVAKDHPASVFDVVAVDDLQGEHLLQDPDEVPEWRDIATEVTDGSRRPLRGIHSREDAVEQVAAGVGIVILPQSISRLHNRKDVVFRPVSGVAETQVSVAWRAGDESVLVEEFIGIVRGRSASSSRSRSGVVGAAAGTATGLRTGSDAGTAAAPAKKIGPVAKAKAKARAAKEAEAAAAGRKGTAPRPAQSKKKTQSDQANAAQARRRKFGGKR</sequence>
<dbReference type="AlphaFoldDB" id="A0A917B694"/>
<feature type="compositionally biased region" description="Basic residues" evidence="5">
    <location>
        <begin position="347"/>
        <end position="356"/>
    </location>
</feature>
<evidence type="ECO:0000256" key="1">
    <source>
        <dbReference type="ARBA" id="ARBA00009437"/>
    </source>
</evidence>
<evidence type="ECO:0000259" key="6">
    <source>
        <dbReference type="Pfam" id="PF03466"/>
    </source>
</evidence>
<organism evidence="7 8">
    <name type="scientific">Subtercola lobariae</name>
    <dbReference type="NCBI Taxonomy" id="1588641"/>
    <lineage>
        <taxon>Bacteria</taxon>
        <taxon>Bacillati</taxon>
        <taxon>Actinomycetota</taxon>
        <taxon>Actinomycetes</taxon>
        <taxon>Micrococcales</taxon>
        <taxon>Microbacteriaceae</taxon>
        <taxon>Subtercola</taxon>
    </lineage>
</organism>
<dbReference type="InterPro" id="IPR005119">
    <property type="entry name" value="LysR_subst-bd"/>
</dbReference>
<dbReference type="Gene3D" id="3.40.190.10">
    <property type="entry name" value="Periplasmic binding protein-like II"/>
    <property type="match status" value="2"/>
</dbReference>
<evidence type="ECO:0000313" key="8">
    <source>
        <dbReference type="Proteomes" id="UP000598775"/>
    </source>
</evidence>
<protein>
    <recommendedName>
        <fullName evidence="6">LysR substrate-binding domain-containing protein</fullName>
    </recommendedName>
</protein>
<accession>A0A917B694</accession>
<evidence type="ECO:0000313" key="7">
    <source>
        <dbReference type="EMBL" id="GGF20730.1"/>
    </source>
</evidence>
<dbReference type="EMBL" id="BMGP01000002">
    <property type="protein sequence ID" value="GGF20730.1"/>
    <property type="molecule type" value="Genomic_DNA"/>
</dbReference>
<dbReference type="PANTHER" id="PTHR30346">
    <property type="entry name" value="TRANSCRIPTIONAL DUAL REGULATOR HCAR-RELATED"/>
    <property type="match status" value="1"/>
</dbReference>
<evidence type="ECO:0000256" key="4">
    <source>
        <dbReference type="ARBA" id="ARBA00023163"/>
    </source>
</evidence>
<comment type="caution">
    <text evidence="7">The sequence shown here is derived from an EMBL/GenBank/DDBJ whole genome shotgun (WGS) entry which is preliminary data.</text>
</comment>
<keyword evidence="2" id="KW-0805">Transcription regulation</keyword>
<reference evidence="7 8" key="1">
    <citation type="journal article" date="2014" name="Int. J. Syst. Evol. Microbiol.">
        <title>Complete genome sequence of Corynebacterium casei LMG S-19264T (=DSM 44701T), isolated from a smear-ripened cheese.</title>
        <authorList>
            <consortium name="US DOE Joint Genome Institute (JGI-PGF)"/>
            <person name="Walter F."/>
            <person name="Albersmeier A."/>
            <person name="Kalinowski J."/>
            <person name="Ruckert C."/>
        </authorList>
    </citation>
    <scope>NUCLEOTIDE SEQUENCE [LARGE SCALE GENOMIC DNA]</scope>
    <source>
        <strain evidence="7 8">CGMCC 1.12976</strain>
    </source>
</reference>
<dbReference type="Pfam" id="PF03466">
    <property type="entry name" value="LysR_substrate"/>
    <property type="match status" value="1"/>
</dbReference>
<feature type="region of interest" description="Disordered" evidence="5">
    <location>
        <begin position="1"/>
        <end position="63"/>
    </location>
</feature>
<dbReference type="GO" id="GO:0003700">
    <property type="term" value="F:DNA-binding transcription factor activity"/>
    <property type="evidence" value="ECO:0007669"/>
    <property type="project" value="TreeGrafter"/>
</dbReference>
<gene>
    <name evidence="7" type="ORF">GCM10011399_12980</name>
</gene>
<keyword evidence="3" id="KW-0238">DNA-binding</keyword>
<evidence type="ECO:0000256" key="3">
    <source>
        <dbReference type="ARBA" id="ARBA00023125"/>
    </source>
</evidence>
<feature type="region of interest" description="Disordered" evidence="5">
    <location>
        <begin position="281"/>
        <end position="356"/>
    </location>
</feature>